<accession>A0A7N0UDC1</accession>
<dbReference type="EnsemblPlants" id="Kaladp0060s0126.2.v1.1">
    <property type="protein sequence ID" value="Kaladp0060s0126.2.v1.1.CDS.1"/>
    <property type="gene ID" value="Kaladp0060s0126.v1.1"/>
</dbReference>
<organism evidence="2 3">
    <name type="scientific">Kalanchoe fedtschenkoi</name>
    <name type="common">Lavender scallops</name>
    <name type="synonym">South American air plant</name>
    <dbReference type="NCBI Taxonomy" id="63787"/>
    <lineage>
        <taxon>Eukaryota</taxon>
        <taxon>Viridiplantae</taxon>
        <taxon>Streptophyta</taxon>
        <taxon>Embryophyta</taxon>
        <taxon>Tracheophyta</taxon>
        <taxon>Spermatophyta</taxon>
        <taxon>Magnoliopsida</taxon>
        <taxon>eudicotyledons</taxon>
        <taxon>Gunneridae</taxon>
        <taxon>Pentapetalae</taxon>
        <taxon>Saxifragales</taxon>
        <taxon>Crassulaceae</taxon>
        <taxon>Kalanchoe</taxon>
    </lineage>
</organism>
<feature type="transmembrane region" description="Helical" evidence="1">
    <location>
        <begin position="12"/>
        <end position="33"/>
    </location>
</feature>
<protein>
    <submittedName>
        <fullName evidence="2">Uncharacterized protein</fullName>
    </submittedName>
</protein>
<dbReference type="Gramene" id="Kaladp0060s0126.2.v1.1">
    <property type="protein sequence ID" value="Kaladp0060s0126.2.v1.1.CDS.1"/>
    <property type="gene ID" value="Kaladp0060s0126.v1.1"/>
</dbReference>
<dbReference type="Proteomes" id="UP000594263">
    <property type="component" value="Unplaced"/>
</dbReference>
<keyword evidence="1" id="KW-0472">Membrane</keyword>
<name>A0A7N0UDC1_KALFE</name>
<dbReference type="Gramene" id="Kaladp0060s0126.1.v1.1">
    <property type="protein sequence ID" value="Kaladp0060s0126.1.v1.1.CDS.1"/>
    <property type="gene ID" value="Kaladp0060s0126.v1.1"/>
</dbReference>
<keyword evidence="3" id="KW-1185">Reference proteome</keyword>
<evidence type="ECO:0000313" key="2">
    <source>
        <dbReference type="EnsemblPlants" id="Kaladp0060s0126.2.v1.1.CDS.1"/>
    </source>
</evidence>
<sequence length="51" mass="6031">MGITTKPQSFFFSCVSKVAALYFLFEFVLGILMSEDFRRDEDEKFYVSDFK</sequence>
<keyword evidence="1" id="KW-1133">Transmembrane helix</keyword>
<dbReference type="EnsemblPlants" id="Kaladp0060s0126.1.v1.1">
    <property type="protein sequence ID" value="Kaladp0060s0126.1.v1.1.CDS.1"/>
    <property type="gene ID" value="Kaladp0060s0126.v1.1"/>
</dbReference>
<evidence type="ECO:0000313" key="3">
    <source>
        <dbReference type="Proteomes" id="UP000594263"/>
    </source>
</evidence>
<dbReference type="AlphaFoldDB" id="A0A7N0UDC1"/>
<proteinExistence type="predicted"/>
<evidence type="ECO:0000256" key="1">
    <source>
        <dbReference type="SAM" id="Phobius"/>
    </source>
</evidence>
<keyword evidence="1" id="KW-0812">Transmembrane</keyword>
<reference evidence="2" key="1">
    <citation type="submission" date="2021-01" db="UniProtKB">
        <authorList>
            <consortium name="EnsemblPlants"/>
        </authorList>
    </citation>
    <scope>IDENTIFICATION</scope>
</reference>